<dbReference type="RefSeq" id="WP_090246648.1">
    <property type="nucleotide sequence ID" value="NZ_FPAS01000001.1"/>
</dbReference>
<dbReference type="InterPro" id="IPR017926">
    <property type="entry name" value="GATASE"/>
</dbReference>
<dbReference type="FunFam" id="3.40.50.880:FF:000003">
    <property type="entry name" value="Anthranilate synthase component II"/>
    <property type="match status" value="1"/>
</dbReference>
<dbReference type="InterPro" id="IPR029062">
    <property type="entry name" value="Class_I_gatase-like"/>
</dbReference>
<gene>
    <name evidence="3" type="ORF">SAMN05216474_0835</name>
</gene>
<reference evidence="3 4" key="1">
    <citation type="submission" date="2016-10" db="EMBL/GenBank/DDBJ databases">
        <authorList>
            <person name="de Groot N.N."/>
        </authorList>
    </citation>
    <scope>NUCLEOTIDE SEQUENCE [LARGE SCALE GENOMIC DNA]</scope>
    <source>
        <strain evidence="3 4">CGMCC 1.7005</strain>
    </source>
</reference>
<dbReference type="InterPro" id="IPR006221">
    <property type="entry name" value="TrpG/PapA_dom"/>
</dbReference>
<dbReference type="CDD" id="cd01743">
    <property type="entry name" value="GATase1_Anthranilate_Synthase"/>
    <property type="match status" value="1"/>
</dbReference>
<dbReference type="GO" id="GO:0005829">
    <property type="term" value="C:cytosol"/>
    <property type="evidence" value="ECO:0007669"/>
    <property type="project" value="TreeGrafter"/>
</dbReference>
<evidence type="ECO:0000313" key="4">
    <source>
        <dbReference type="Proteomes" id="UP000236454"/>
    </source>
</evidence>
<accession>A0A1I6YDS9</accession>
<dbReference type="PANTHER" id="PTHR43418:SF4">
    <property type="entry name" value="MULTIFUNCTIONAL TRYPTOPHAN BIOSYNTHESIS PROTEIN"/>
    <property type="match status" value="1"/>
</dbReference>
<dbReference type="PRINTS" id="PR00097">
    <property type="entry name" value="ANTSNTHASEII"/>
</dbReference>
<evidence type="ECO:0000256" key="1">
    <source>
        <dbReference type="ARBA" id="ARBA00022962"/>
    </source>
</evidence>
<dbReference type="GO" id="GO:0000162">
    <property type="term" value="P:L-tryptophan biosynthetic process"/>
    <property type="evidence" value="ECO:0007669"/>
    <property type="project" value="TreeGrafter"/>
</dbReference>
<keyword evidence="1" id="KW-0315">Glutamine amidotransferase</keyword>
<proteinExistence type="predicted"/>
<dbReference type="PROSITE" id="PS51273">
    <property type="entry name" value="GATASE_TYPE_1"/>
    <property type="match status" value="1"/>
</dbReference>
<organism evidence="3 4">
    <name type="scientific">Lishizhenia tianjinensis</name>
    <dbReference type="NCBI Taxonomy" id="477690"/>
    <lineage>
        <taxon>Bacteria</taxon>
        <taxon>Pseudomonadati</taxon>
        <taxon>Bacteroidota</taxon>
        <taxon>Flavobacteriia</taxon>
        <taxon>Flavobacteriales</taxon>
        <taxon>Crocinitomicaceae</taxon>
        <taxon>Lishizhenia</taxon>
    </lineage>
</organism>
<dbReference type="PANTHER" id="PTHR43418">
    <property type="entry name" value="MULTIFUNCTIONAL TRYPTOPHAN BIOSYNTHESIS PROTEIN-RELATED"/>
    <property type="match status" value="1"/>
</dbReference>
<feature type="domain" description="Glutamine amidotransferase" evidence="2">
    <location>
        <begin position="4"/>
        <end position="184"/>
    </location>
</feature>
<name>A0A1I6YDS9_9FLAO</name>
<dbReference type="AlphaFoldDB" id="A0A1I6YDS9"/>
<dbReference type="OrthoDB" id="9786812at2"/>
<dbReference type="STRING" id="477690.SAMN05216474_0835"/>
<sequence>MNVLLLDNFDSFTFNLYHYCEELGAKVDVIRNTEVDLASVAQYDKIILSPGPHLPKDAGKLMELIAMYYDKKPILGVCLGMQALGEFFGGELYNLDKVNHGVEDQCVQIMPNQLFKDVPEEFKVGLYHSWAVQRPLPKGLNITALSQSDVLMAFEHESLPIYGVQFHPESVMTPEGKIIMKNFLNL</sequence>
<dbReference type="Gene3D" id="3.40.50.880">
    <property type="match status" value="1"/>
</dbReference>
<protein>
    <submittedName>
        <fullName evidence="3">Anthranilate synthase, component II</fullName>
    </submittedName>
</protein>
<evidence type="ECO:0000259" key="2">
    <source>
        <dbReference type="Pfam" id="PF00117"/>
    </source>
</evidence>
<dbReference type="Pfam" id="PF00117">
    <property type="entry name" value="GATase"/>
    <property type="match status" value="1"/>
</dbReference>
<dbReference type="SUPFAM" id="SSF52317">
    <property type="entry name" value="Class I glutamine amidotransferase-like"/>
    <property type="match status" value="1"/>
</dbReference>
<dbReference type="Proteomes" id="UP000236454">
    <property type="component" value="Unassembled WGS sequence"/>
</dbReference>
<dbReference type="EMBL" id="FPAS01000001">
    <property type="protein sequence ID" value="SFT48686.1"/>
    <property type="molecule type" value="Genomic_DNA"/>
</dbReference>
<dbReference type="PRINTS" id="PR00096">
    <property type="entry name" value="GATASE"/>
</dbReference>
<evidence type="ECO:0000313" key="3">
    <source>
        <dbReference type="EMBL" id="SFT48686.1"/>
    </source>
</evidence>
<dbReference type="GO" id="GO:0004049">
    <property type="term" value="F:anthranilate synthase activity"/>
    <property type="evidence" value="ECO:0007669"/>
    <property type="project" value="TreeGrafter"/>
</dbReference>
<keyword evidence="4" id="KW-1185">Reference proteome</keyword>
<dbReference type="NCBIfam" id="TIGR00566">
    <property type="entry name" value="trpG_papA"/>
    <property type="match status" value="1"/>
</dbReference>
<dbReference type="InterPro" id="IPR050472">
    <property type="entry name" value="Anth_synth/Amidotransfase"/>
</dbReference>